<dbReference type="InterPro" id="IPR006597">
    <property type="entry name" value="Sel1-like"/>
</dbReference>
<proteinExistence type="inferred from homology"/>
<protein>
    <recommendedName>
        <fullName evidence="4">Sel1 repeat family protein</fullName>
    </recommendedName>
</protein>
<dbReference type="GO" id="GO:0005789">
    <property type="term" value="C:endoplasmic reticulum membrane"/>
    <property type="evidence" value="ECO:0007669"/>
    <property type="project" value="TreeGrafter"/>
</dbReference>
<dbReference type="Gene3D" id="1.25.40.10">
    <property type="entry name" value="Tetratricopeptide repeat domain"/>
    <property type="match status" value="1"/>
</dbReference>
<dbReference type="PANTHER" id="PTHR11102">
    <property type="entry name" value="SEL-1-LIKE PROTEIN"/>
    <property type="match status" value="1"/>
</dbReference>
<dbReference type="InterPro" id="IPR011990">
    <property type="entry name" value="TPR-like_helical_dom_sf"/>
</dbReference>
<accession>A0A397EGW1</accession>
<evidence type="ECO:0000313" key="3">
    <source>
        <dbReference type="Proteomes" id="UP000266196"/>
    </source>
</evidence>
<dbReference type="EMBL" id="QUTE01019106">
    <property type="protein sequence ID" value="RHY87927.1"/>
    <property type="molecule type" value="Genomic_DNA"/>
</dbReference>
<dbReference type="Proteomes" id="UP000266196">
    <property type="component" value="Unassembled WGS sequence"/>
</dbReference>
<comment type="similarity">
    <text evidence="1">Belongs to the sel-1 family.</text>
</comment>
<comment type="caution">
    <text evidence="2">The sequence shown here is derived from an EMBL/GenBank/DDBJ whole genome shotgun (WGS) entry which is preliminary data.</text>
</comment>
<dbReference type="Pfam" id="PF08238">
    <property type="entry name" value="Sel1"/>
    <property type="match status" value="2"/>
</dbReference>
<feature type="non-terminal residue" evidence="2">
    <location>
        <position position="126"/>
    </location>
</feature>
<dbReference type="PANTHER" id="PTHR11102:SF147">
    <property type="entry name" value="SEL1L ADAPTOR SUBUNIT OF ERAD E3 UBIQUITIN LIGASE"/>
    <property type="match status" value="1"/>
</dbReference>
<gene>
    <name evidence="2" type="ORF">DYB31_006032</name>
</gene>
<name>A0A397EGW1_APHAT</name>
<evidence type="ECO:0000256" key="1">
    <source>
        <dbReference type="ARBA" id="ARBA00038101"/>
    </source>
</evidence>
<dbReference type="GO" id="GO:0036503">
    <property type="term" value="P:ERAD pathway"/>
    <property type="evidence" value="ECO:0007669"/>
    <property type="project" value="TreeGrafter"/>
</dbReference>
<evidence type="ECO:0000313" key="2">
    <source>
        <dbReference type="EMBL" id="RHY87927.1"/>
    </source>
</evidence>
<sequence>MYEPMVRLSETWMGMHAEDMLDVPANGMDALDYVRSLALGGNPEAVHRLGEMHFFGDAQAGLPANPAEALRHFEEAAANGVAHSLANLGLMYANGMGVEANPERAVQYFQQAADQGNAFAVNGLGY</sequence>
<dbReference type="SMART" id="SM00671">
    <property type="entry name" value="SEL1"/>
    <property type="match status" value="2"/>
</dbReference>
<evidence type="ECO:0008006" key="4">
    <source>
        <dbReference type="Google" id="ProtNLM"/>
    </source>
</evidence>
<reference evidence="2 3" key="1">
    <citation type="submission" date="2018-08" db="EMBL/GenBank/DDBJ databases">
        <title>Aphanomyces genome sequencing and annotation.</title>
        <authorList>
            <person name="Minardi D."/>
            <person name="Oidtmann B."/>
            <person name="Van Der Giezen M."/>
            <person name="Studholme D.J."/>
        </authorList>
    </citation>
    <scope>NUCLEOTIDE SEQUENCE [LARGE SCALE GENOMIC DNA]</scope>
    <source>
        <strain evidence="2 3">197901</strain>
    </source>
</reference>
<dbReference type="AlphaFoldDB" id="A0A397EGW1"/>
<organism evidence="2 3">
    <name type="scientific">Aphanomyces astaci</name>
    <name type="common">Crayfish plague agent</name>
    <dbReference type="NCBI Taxonomy" id="112090"/>
    <lineage>
        <taxon>Eukaryota</taxon>
        <taxon>Sar</taxon>
        <taxon>Stramenopiles</taxon>
        <taxon>Oomycota</taxon>
        <taxon>Saprolegniomycetes</taxon>
        <taxon>Saprolegniales</taxon>
        <taxon>Verrucalvaceae</taxon>
        <taxon>Aphanomyces</taxon>
    </lineage>
</organism>
<dbReference type="SUPFAM" id="SSF81901">
    <property type="entry name" value="HCP-like"/>
    <property type="match status" value="1"/>
</dbReference>
<dbReference type="InterPro" id="IPR050767">
    <property type="entry name" value="Sel1_AlgK"/>
</dbReference>